<dbReference type="AlphaFoldDB" id="A0A1M4S9Y3"/>
<dbReference type="OrthoDB" id="1151161at2"/>
<sequence length="96" mass="10834">MKDSTDKIASWMQQNPGLFGKMVSLSFVVLGILIIIGAFRDWDWLYKPDDSYHNRWTIGQVSRYAGRTTARVIGFIGGLLLIIAGTVWSYKSFTKG</sequence>
<dbReference type="EMBL" id="FQUO01000001">
    <property type="protein sequence ID" value="SHE29033.1"/>
    <property type="molecule type" value="Genomic_DNA"/>
</dbReference>
<dbReference type="RefSeq" id="WP_073038869.1">
    <property type="nucleotide sequence ID" value="NZ_FQUO01000001.1"/>
</dbReference>
<keyword evidence="3" id="KW-1185">Reference proteome</keyword>
<dbReference type="STRING" id="1302690.BUE76_23070"/>
<name>A0A1M4S9Y3_9BACT</name>
<feature type="transmembrane region" description="Helical" evidence="1">
    <location>
        <begin position="72"/>
        <end position="90"/>
    </location>
</feature>
<proteinExistence type="predicted"/>
<evidence type="ECO:0000313" key="2">
    <source>
        <dbReference type="EMBL" id="SHE29033.1"/>
    </source>
</evidence>
<protein>
    <submittedName>
        <fullName evidence="2">Immunity protein 17</fullName>
    </submittedName>
</protein>
<keyword evidence="1" id="KW-0472">Membrane</keyword>
<keyword evidence="1" id="KW-1133">Transmembrane helix</keyword>
<gene>
    <name evidence="2" type="ORF">SAMN05444008_10141</name>
</gene>
<feature type="transmembrane region" description="Helical" evidence="1">
    <location>
        <begin position="21"/>
        <end position="39"/>
    </location>
</feature>
<dbReference type="InterPro" id="IPR029087">
    <property type="entry name" value="Imm17"/>
</dbReference>
<dbReference type="Proteomes" id="UP000184368">
    <property type="component" value="Unassembled WGS sequence"/>
</dbReference>
<evidence type="ECO:0000256" key="1">
    <source>
        <dbReference type="SAM" id="Phobius"/>
    </source>
</evidence>
<accession>A0A1M4S9Y3</accession>
<dbReference type="Pfam" id="PF15562">
    <property type="entry name" value="Imm17"/>
    <property type="match status" value="1"/>
</dbReference>
<keyword evidence="1" id="KW-0812">Transmembrane</keyword>
<reference evidence="2 3" key="1">
    <citation type="submission" date="2016-11" db="EMBL/GenBank/DDBJ databases">
        <authorList>
            <person name="Jaros S."/>
            <person name="Januszkiewicz K."/>
            <person name="Wedrychowicz H."/>
        </authorList>
    </citation>
    <scope>NUCLEOTIDE SEQUENCE [LARGE SCALE GENOMIC DNA]</scope>
    <source>
        <strain evidence="2 3">DSM 26897</strain>
    </source>
</reference>
<organism evidence="2 3">
    <name type="scientific">Cnuella takakiae</name>
    <dbReference type="NCBI Taxonomy" id="1302690"/>
    <lineage>
        <taxon>Bacteria</taxon>
        <taxon>Pseudomonadati</taxon>
        <taxon>Bacteroidota</taxon>
        <taxon>Chitinophagia</taxon>
        <taxon>Chitinophagales</taxon>
        <taxon>Chitinophagaceae</taxon>
        <taxon>Cnuella</taxon>
    </lineage>
</organism>
<evidence type="ECO:0000313" key="3">
    <source>
        <dbReference type="Proteomes" id="UP000184368"/>
    </source>
</evidence>